<reference evidence="2" key="1">
    <citation type="submission" date="2020-03" db="EMBL/GenBank/DDBJ databases">
        <title>The deep terrestrial virosphere.</title>
        <authorList>
            <person name="Holmfeldt K."/>
            <person name="Nilsson E."/>
            <person name="Simone D."/>
            <person name="Lopez-Fernandez M."/>
            <person name="Wu X."/>
            <person name="de Brujin I."/>
            <person name="Lundin D."/>
            <person name="Andersson A."/>
            <person name="Bertilsson S."/>
            <person name="Dopson M."/>
        </authorList>
    </citation>
    <scope>NUCLEOTIDE SEQUENCE</scope>
    <source>
        <strain evidence="2">MM415A01742</strain>
        <strain evidence="3">MM415B02237</strain>
    </source>
</reference>
<evidence type="ECO:0000259" key="1">
    <source>
        <dbReference type="Pfam" id="PF08241"/>
    </source>
</evidence>
<dbReference type="EMBL" id="MT142174">
    <property type="protein sequence ID" value="QJA75612.1"/>
    <property type="molecule type" value="Genomic_DNA"/>
</dbReference>
<dbReference type="GO" id="GO:0032259">
    <property type="term" value="P:methylation"/>
    <property type="evidence" value="ECO:0007669"/>
    <property type="project" value="UniProtKB-KW"/>
</dbReference>
<dbReference type="AlphaFoldDB" id="A0A6M3K2T0"/>
<dbReference type="InterPro" id="IPR029063">
    <property type="entry name" value="SAM-dependent_MTases_sf"/>
</dbReference>
<dbReference type="Pfam" id="PF08241">
    <property type="entry name" value="Methyltransf_11"/>
    <property type="match status" value="1"/>
</dbReference>
<name>A0A6M3K2T0_9ZZZZ</name>
<dbReference type="CDD" id="cd02440">
    <property type="entry name" value="AdoMet_MTases"/>
    <property type="match status" value="1"/>
</dbReference>
<evidence type="ECO:0000313" key="3">
    <source>
        <dbReference type="EMBL" id="QJA85277.1"/>
    </source>
</evidence>
<keyword evidence="2" id="KW-0489">Methyltransferase</keyword>
<keyword evidence="2" id="KW-0808">Transferase</keyword>
<gene>
    <name evidence="2" type="ORF">MM415A01742_0008</name>
    <name evidence="3" type="ORF">MM415B02237_0008</name>
</gene>
<sequence length="178" mass="20567">MSQRERYEKGGIGRWYWDYRDRAVMDYILDKPILDVGCGEGITTEKAGAIGMDLDQGNVRGSAYALPFRQGAFGTVLFLEVIEHLSNYGRALQEIHRVLKQGGKIIVLFPNDRAFKLAWFLCGMWGEIKKDRGHKWAFSPSFMQGFLEYFNFKVKENRSIPFHFWPLSLHHVVVGEKC</sequence>
<organism evidence="2">
    <name type="scientific">viral metagenome</name>
    <dbReference type="NCBI Taxonomy" id="1070528"/>
    <lineage>
        <taxon>unclassified sequences</taxon>
        <taxon>metagenomes</taxon>
        <taxon>organismal metagenomes</taxon>
    </lineage>
</organism>
<dbReference type="SUPFAM" id="SSF53335">
    <property type="entry name" value="S-adenosyl-L-methionine-dependent methyltransferases"/>
    <property type="match status" value="1"/>
</dbReference>
<dbReference type="EMBL" id="MT142565">
    <property type="protein sequence ID" value="QJA85277.1"/>
    <property type="molecule type" value="Genomic_DNA"/>
</dbReference>
<accession>A0A6M3K2T0</accession>
<dbReference type="GO" id="GO:0008757">
    <property type="term" value="F:S-adenosylmethionine-dependent methyltransferase activity"/>
    <property type="evidence" value="ECO:0007669"/>
    <property type="project" value="InterPro"/>
</dbReference>
<dbReference type="Gene3D" id="3.40.50.150">
    <property type="entry name" value="Vaccinia Virus protein VP39"/>
    <property type="match status" value="1"/>
</dbReference>
<evidence type="ECO:0000313" key="2">
    <source>
        <dbReference type="EMBL" id="QJA75612.1"/>
    </source>
</evidence>
<feature type="domain" description="Methyltransferase type 11" evidence="1">
    <location>
        <begin position="34"/>
        <end position="107"/>
    </location>
</feature>
<dbReference type="InterPro" id="IPR013216">
    <property type="entry name" value="Methyltransf_11"/>
</dbReference>
<proteinExistence type="predicted"/>
<protein>
    <submittedName>
        <fullName evidence="2">Putative methyltransferase</fullName>
    </submittedName>
</protein>